<evidence type="ECO:0000256" key="5">
    <source>
        <dbReference type="RuleBase" id="RU363032"/>
    </source>
</evidence>
<keyword evidence="2 5" id="KW-0812">Transmembrane</keyword>
<dbReference type="InterPro" id="IPR035906">
    <property type="entry name" value="MetI-like_sf"/>
</dbReference>
<evidence type="ECO:0000256" key="3">
    <source>
        <dbReference type="ARBA" id="ARBA00022989"/>
    </source>
</evidence>
<feature type="transmembrane region" description="Helical" evidence="5">
    <location>
        <begin position="253"/>
        <end position="276"/>
    </location>
</feature>
<accession>Q2S753</accession>
<feature type="transmembrane region" description="Helical" evidence="5">
    <location>
        <begin position="93"/>
        <end position="119"/>
    </location>
</feature>
<keyword evidence="8" id="KW-1185">Reference proteome</keyword>
<dbReference type="InterPro" id="IPR000515">
    <property type="entry name" value="MetI-like"/>
</dbReference>
<evidence type="ECO:0000313" key="7">
    <source>
        <dbReference type="EMBL" id="ABC33521.1"/>
    </source>
</evidence>
<dbReference type="PROSITE" id="PS50928">
    <property type="entry name" value="ABC_TM1"/>
    <property type="match status" value="1"/>
</dbReference>
<dbReference type="AlphaFoldDB" id="Q2S753"/>
<dbReference type="OrthoDB" id="9805855at2"/>
<evidence type="ECO:0000256" key="1">
    <source>
        <dbReference type="ARBA" id="ARBA00004651"/>
    </source>
</evidence>
<dbReference type="Pfam" id="PF00528">
    <property type="entry name" value="BPD_transp_1"/>
    <property type="match status" value="1"/>
</dbReference>
<feature type="domain" description="ABC transmembrane type-1" evidence="6">
    <location>
        <begin position="98"/>
        <end position="310"/>
    </location>
</feature>
<feature type="transmembrane region" description="Helical" evidence="5">
    <location>
        <begin position="7"/>
        <end position="25"/>
    </location>
</feature>
<dbReference type="SUPFAM" id="SSF161098">
    <property type="entry name" value="MetI-like"/>
    <property type="match status" value="1"/>
</dbReference>
<dbReference type="Gene3D" id="1.10.3720.10">
    <property type="entry name" value="MetI-like"/>
    <property type="match status" value="1"/>
</dbReference>
<dbReference type="EMBL" id="CP000155">
    <property type="protein sequence ID" value="ABC33521.1"/>
    <property type="molecule type" value="Genomic_DNA"/>
</dbReference>
<keyword evidence="4 5" id="KW-0472">Membrane</keyword>
<dbReference type="CDD" id="cd06261">
    <property type="entry name" value="TM_PBP2"/>
    <property type="match status" value="1"/>
</dbReference>
<gene>
    <name evidence="7" type="ordered locus">HCH_06903</name>
</gene>
<dbReference type="eggNOG" id="COG0601">
    <property type="taxonomic scope" value="Bacteria"/>
</dbReference>
<feature type="transmembrane region" description="Helical" evidence="5">
    <location>
        <begin position="140"/>
        <end position="159"/>
    </location>
</feature>
<dbReference type="RefSeq" id="WP_011400571.1">
    <property type="nucleotide sequence ID" value="NC_007645.1"/>
</dbReference>
<keyword evidence="5" id="KW-0813">Transport</keyword>
<dbReference type="GO" id="GO:0055085">
    <property type="term" value="P:transmembrane transport"/>
    <property type="evidence" value="ECO:0007669"/>
    <property type="project" value="InterPro"/>
</dbReference>
<dbReference type="GO" id="GO:0005886">
    <property type="term" value="C:plasma membrane"/>
    <property type="evidence" value="ECO:0007669"/>
    <property type="project" value="UniProtKB-SubCell"/>
</dbReference>
<evidence type="ECO:0000256" key="2">
    <source>
        <dbReference type="ARBA" id="ARBA00022692"/>
    </source>
</evidence>
<comment type="similarity">
    <text evidence="5">Belongs to the binding-protein-dependent transport system permease family.</text>
</comment>
<evidence type="ECO:0000256" key="4">
    <source>
        <dbReference type="ARBA" id="ARBA00023136"/>
    </source>
</evidence>
<protein>
    <submittedName>
        <fullName evidence="7">ABC-type dipeptide/oligopeptide/nickel transport system, permease components</fullName>
    </submittedName>
</protein>
<reference evidence="7 8" key="1">
    <citation type="journal article" date="2005" name="Nucleic Acids Res.">
        <title>Genomic blueprint of Hahella chejuensis, a marine microbe producing an algicidal agent.</title>
        <authorList>
            <person name="Jeong H."/>
            <person name="Yim J.H."/>
            <person name="Lee C."/>
            <person name="Choi S.-H."/>
            <person name="Park Y.K."/>
            <person name="Yoon S.H."/>
            <person name="Hur C.-G."/>
            <person name="Kang H.-Y."/>
            <person name="Kim D."/>
            <person name="Lee H.H."/>
            <person name="Park K.H."/>
            <person name="Park S.-H."/>
            <person name="Park H.-S."/>
            <person name="Lee H.K."/>
            <person name="Oh T.K."/>
            <person name="Kim J.F."/>
        </authorList>
    </citation>
    <scope>NUCLEOTIDE SEQUENCE [LARGE SCALE GENOMIC DNA]</scope>
    <source>
        <strain evidence="7 8">KCTC 2396</strain>
    </source>
</reference>
<dbReference type="PANTHER" id="PTHR43376:SF1">
    <property type="entry name" value="OLIGOPEPTIDE TRANSPORT SYSTEM PERMEASE PROTEIN"/>
    <property type="match status" value="1"/>
</dbReference>
<dbReference type="PANTHER" id="PTHR43376">
    <property type="entry name" value="OLIGOPEPTIDE TRANSPORT SYSTEM PERMEASE PROTEIN"/>
    <property type="match status" value="1"/>
</dbReference>
<dbReference type="STRING" id="349521.HCH_06903"/>
<proteinExistence type="inferred from homology"/>
<keyword evidence="3 5" id="KW-1133">Transmembrane helix</keyword>
<comment type="subcellular location">
    <subcellularLocation>
        <location evidence="1 5">Cell membrane</location>
        <topology evidence="1 5">Multi-pass membrane protein</topology>
    </subcellularLocation>
</comment>
<dbReference type="Proteomes" id="UP000000238">
    <property type="component" value="Chromosome"/>
</dbReference>
<dbReference type="HOGENOM" id="CLU_036879_1_0_6"/>
<dbReference type="KEGG" id="hch:HCH_06903"/>
<organism evidence="7 8">
    <name type="scientific">Hahella chejuensis (strain KCTC 2396)</name>
    <dbReference type="NCBI Taxonomy" id="349521"/>
    <lineage>
        <taxon>Bacteria</taxon>
        <taxon>Pseudomonadati</taxon>
        <taxon>Pseudomonadota</taxon>
        <taxon>Gammaproteobacteria</taxon>
        <taxon>Oceanospirillales</taxon>
        <taxon>Hahellaceae</taxon>
        <taxon>Hahella</taxon>
    </lineage>
</organism>
<name>Q2S753_HAHCH</name>
<feature type="transmembrane region" description="Helical" evidence="5">
    <location>
        <begin position="187"/>
        <end position="208"/>
    </location>
</feature>
<evidence type="ECO:0000259" key="6">
    <source>
        <dbReference type="PROSITE" id="PS50928"/>
    </source>
</evidence>
<sequence length="328" mass="36361">MRFILRRLGFYCAAFAVALTLNFFIPRLMPGDPASTLFVSLRGRMSQQSLDAMRAAYGFDGSLWDQFVAYVIRLLHGDLGVSTVNFPQPASEMLLYAAGWTLFLVGVATLLSFAVGILFGMFAAWRRGSFFDTLFTPVNVMLNAFTPAVVALLLLYGFALQLQWFPLGRAYDIDLEPGLNMVFMGSVLYHSVLPLASLVIIAIGGWHLSMRNTMINLLNEDYITLARAKGLSGRRILFRYAARNAMLPQITSLALTFGFVLGGALITEVVFNYPGLGKFTLAAIEKRDYAFIQGQLLFLTVTVLLANLIADLLNLLLDPRLRDRSELA</sequence>
<evidence type="ECO:0000313" key="8">
    <source>
        <dbReference type="Proteomes" id="UP000000238"/>
    </source>
</evidence>
<feature type="transmembrane region" description="Helical" evidence="5">
    <location>
        <begin position="296"/>
        <end position="317"/>
    </location>
</feature>